<gene>
    <name evidence="3" type="ORF">PCOR1329_LOCUS52908</name>
</gene>
<feature type="transmembrane region" description="Helical" evidence="2">
    <location>
        <begin position="570"/>
        <end position="592"/>
    </location>
</feature>
<accession>A0ABN9UYM5</accession>
<reference evidence="3" key="1">
    <citation type="submission" date="2023-10" db="EMBL/GenBank/DDBJ databases">
        <authorList>
            <person name="Chen Y."/>
            <person name="Shah S."/>
            <person name="Dougan E. K."/>
            <person name="Thang M."/>
            <person name="Chan C."/>
        </authorList>
    </citation>
    <scope>NUCLEOTIDE SEQUENCE [LARGE SCALE GENOMIC DNA]</scope>
</reference>
<keyword evidence="2" id="KW-0812">Transmembrane</keyword>
<feature type="compositionally biased region" description="Basic and acidic residues" evidence="1">
    <location>
        <begin position="384"/>
        <end position="403"/>
    </location>
</feature>
<feature type="compositionally biased region" description="Basic and acidic residues" evidence="1">
    <location>
        <begin position="324"/>
        <end position="349"/>
    </location>
</feature>
<feature type="compositionally biased region" description="Low complexity" evidence="1">
    <location>
        <begin position="404"/>
        <end position="416"/>
    </location>
</feature>
<feature type="region of interest" description="Disordered" evidence="1">
    <location>
        <begin position="324"/>
        <end position="469"/>
    </location>
</feature>
<evidence type="ECO:0000313" key="3">
    <source>
        <dbReference type="EMBL" id="CAK0865362.1"/>
    </source>
</evidence>
<feature type="region of interest" description="Disordered" evidence="1">
    <location>
        <begin position="1"/>
        <end position="84"/>
    </location>
</feature>
<evidence type="ECO:0000256" key="2">
    <source>
        <dbReference type="SAM" id="Phobius"/>
    </source>
</evidence>
<keyword evidence="2" id="KW-0472">Membrane</keyword>
<evidence type="ECO:0000313" key="4">
    <source>
        <dbReference type="Proteomes" id="UP001189429"/>
    </source>
</evidence>
<keyword evidence="2" id="KW-1133">Transmembrane helix</keyword>
<feature type="compositionally biased region" description="Polar residues" evidence="1">
    <location>
        <begin position="1"/>
        <end position="30"/>
    </location>
</feature>
<feature type="compositionally biased region" description="Basic residues" evidence="1">
    <location>
        <begin position="417"/>
        <end position="434"/>
    </location>
</feature>
<feature type="compositionally biased region" description="Low complexity" evidence="1">
    <location>
        <begin position="440"/>
        <end position="467"/>
    </location>
</feature>
<comment type="caution">
    <text evidence="3">The sequence shown here is derived from an EMBL/GenBank/DDBJ whole genome shotgun (WGS) entry which is preliminary data.</text>
</comment>
<dbReference type="Proteomes" id="UP001189429">
    <property type="component" value="Unassembled WGS sequence"/>
</dbReference>
<proteinExistence type="predicted"/>
<feature type="region of interest" description="Disordered" evidence="1">
    <location>
        <begin position="223"/>
        <end position="255"/>
    </location>
</feature>
<organism evidence="3 4">
    <name type="scientific">Prorocentrum cordatum</name>
    <dbReference type="NCBI Taxonomy" id="2364126"/>
    <lineage>
        <taxon>Eukaryota</taxon>
        <taxon>Sar</taxon>
        <taxon>Alveolata</taxon>
        <taxon>Dinophyceae</taxon>
        <taxon>Prorocentrales</taxon>
        <taxon>Prorocentraceae</taxon>
        <taxon>Prorocentrum</taxon>
    </lineage>
</organism>
<dbReference type="EMBL" id="CAUYUJ010016443">
    <property type="protein sequence ID" value="CAK0865362.1"/>
    <property type="molecule type" value="Genomic_DNA"/>
</dbReference>
<evidence type="ECO:0000256" key="1">
    <source>
        <dbReference type="SAM" id="MobiDB-lite"/>
    </source>
</evidence>
<protein>
    <submittedName>
        <fullName evidence="3">Uncharacterized protein</fullName>
    </submittedName>
</protein>
<name>A0ABN9UYM5_9DINO</name>
<keyword evidence="4" id="KW-1185">Reference proteome</keyword>
<sequence length="622" mass="66065">MGQSVSADAQALQLNELLSSDDPNPQTAKPSTAALAGPVQELRRITSELGSSRGRKRVSRMGAARSVEAETIPDEEPGAPEPDAGRPYFFVAACPVGQAEEAIATAGRYGGFHCLDEQGGGSDSDTAQALAKWKGQAQGQFSILQKLSPEGRKVVVVVVGGAGEQAEQARFLDRLSRRRGYEQLDVKRCRDVQDLERWLKASGYRRVQVLGLACRPLFSTLFTGGEPSPPRSTALPAVAEESPQAGEAEASHDRTKPWNPVASLMETDLSMLGGPFAARRERALSDCEMAVEVSRDVRSDDPQALRAAKVKLGAAISDAVAAGVKERDLQRAREREEELQPAGRREGRPELPLLPRGCARGGGAGGRGRRAARAHPEAPAGHEVPLRLRDEEGAAQRRAERSSTRATAPTTSTCGRTRSRSSSRRTPARRRPRRGPPAPSWTTRAAAAGARCPPSSCPSPRGASAPRGPTTWTCASGCPWPTSGLAADPARGALAEDKPTTTAEFFCCAAALRASADSRPVFRLPDNGSRARTSARVMAEGPSAHSRSAHARLRRPEPLPGFTPLVRSPLSLLGVLLLPALVLDVGSLVGLVQSSFAERRSSCLSSSLRHCCRVAADSKKNG</sequence>